<evidence type="ECO:0000256" key="2">
    <source>
        <dbReference type="ARBA" id="ARBA00022801"/>
    </source>
</evidence>
<keyword evidence="2" id="KW-0378">Hydrolase</keyword>
<feature type="domain" description="Nudix hydrolase" evidence="3">
    <location>
        <begin position="7"/>
        <end position="135"/>
    </location>
</feature>
<name>A0ABS6UJR0_9PSEU</name>
<dbReference type="Pfam" id="PF00293">
    <property type="entry name" value="NUDIX"/>
    <property type="match status" value="1"/>
</dbReference>
<comment type="cofactor">
    <cofactor evidence="1">
        <name>Mg(2+)</name>
        <dbReference type="ChEBI" id="CHEBI:18420"/>
    </cofactor>
</comment>
<accession>A0ABS6UJR0</accession>
<dbReference type="PANTHER" id="PTHR43046">
    <property type="entry name" value="GDP-MANNOSE MANNOSYL HYDROLASE"/>
    <property type="match status" value="1"/>
</dbReference>
<sequence length="135" mass="14583">MRTVWTVRTLAASAVVTNAEGQVLLVLRSREPEAGCWTVPGGRVEPGESLEAAAARETLEETGLRVAVEREVWSLGLPNGTDEVYEIHDFLAHVVDGDLVAGDDAADVGWFGRREMEGLPLTHDLLGYLSRSGVL</sequence>
<dbReference type="InterPro" id="IPR000086">
    <property type="entry name" value="NUDIX_hydrolase_dom"/>
</dbReference>
<dbReference type="Proteomes" id="UP000694300">
    <property type="component" value="Unassembled WGS sequence"/>
</dbReference>
<dbReference type="CDD" id="cd04673">
    <property type="entry name" value="NUDIX_ADPRase"/>
    <property type="match status" value="1"/>
</dbReference>
<dbReference type="PROSITE" id="PS00893">
    <property type="entry name" value="NUDIX_BOX"/>
    <property type="match status" value="1"/>
</dbReference>
<reference evidence="4 5" key="1">
    <citation type="submission" date="2020-11" db="EMBL/GenBank/DDBJ databases">
        <title>Pseudonocardia abyssalis sp. nov. and Pseudonocardia oceani sp. nov., description and phylogenomic analysis of two novel actinomycetes isolated from the deep Southern Ocean.</title>
        <authorList>
            <person name="Parra J."/>
        </authorList>
    </citation>
    <scope>NUCLEOTIDE SEQUENCE [LARGE SCALE GENOMIC DNA]</scope>
    <source>
        <strain evidence="5">KRD185</strain>
    </source>
</reference>
<organism evidence="4 5">
    <name type="scientific">Pseudonocardia oceani</name>
    <dbReference type="NCBI Taxonomy" id="2792013"/>
    <lineage>
        <taxon>Bacteria</taxon>
        <taxon>Bacillati</taxon>
        <taxon>Actinomycetota</taxon>
        <taxon>Actinomycetes</taxon>
        <taxon>Pseudonocardiales</taxon>
        <taxon>Pseudonocardiaceae</taxon>
        <taxon>Pseudonocardia</taxon>
    </lineage>
</organism>
<evidence type="ECO:0000313" key="4">
    <source>
        <dbReference type="EMBL" id="MBW0132488.1"/>
    </source>
</evidence>
<dbReference type="InterPro" id="IPR020084">
    <property type="entry name" value="NUDIX_hydrolase_CS"/>
</dbReference>
<protein>
    <submittedName>
        <fullName evidence="4">NUDIX domain-containing protein</fullName>
    </submittedName>
</protein>
<dbReference type="PROSITE" id="PS51462">
    <property type="entry name" value="NUDIX"/>
    <property type="match status" value="1"/>
</dbReference>
<dbReference type="PANTHER" id="PTHR43046:SF14">
    <property type="entry name" value="MUTT_NUDIX FAMILY PROTEIN"/>
    <property type="match status" value="1"/>
</dbReference>
<evidence type="ECO:0000256" key="1">
    <source>
        <dbReference type="ARBA" id="ARBA00001946"/>
    </source>
</evidence>
<evidence type="ECO:0000259" key="3">
    <source>
        <dbReference type="PROSITE" id="PS51462"/>
    </source>
</evidence>
<evidence type="ECO:0000313" key="5">
    <source>
        <dbReference type="Proteomes" id="UP000694300"/>
    </source>
</evidence>
<gene>
    <name evidence="4" type="ORF">I4I82_33110</name>
</gene>
<dbReference type="EMBL" id="JADQDF010000002">
    <property type="protein sequence ID" value="MBW0132488.1"/>
    <property type="molecule type" value="Genomic_DNA"/>
</dbReference>
<comment type="caution">
    <text evidence="4">The sequence shown here is derived from an EMBL/GenBank/DDBJ whole genome shotgun (WGS) entry which is preliminary data.</text>
</comment>
<proteinExistence type="predicted"/>
<keyword evidence="5" id="KW-1185">Reference proteome</keyword>